<dbReference type="NCBIfam" id="NF003588">
    <property type="entry name" value="PRK05254.1-1"/>
    <property type="match status" value="1"/>
</dbReference>
<dbReference type="FunFam" id="3.40.470.10:FF:000001">
    <property type="entry name" value="Uracil-DNA glycosylase"/>
    <property type="match status" value="1"/>
</dbReference>
<evidence type="ECO:0000256" key="3">
    <source>
        <dbReference type="ARBA" id="ARBA00008184"/>
    </source>
</evidence>
<dbReference type="NCBIfam" id="NF003592">
    <property type="entry name" value="PRK05254.1-5"/>
    <property type="match status" value="1"/>
</dbReference>
<accession>A0A8H2MGT1</accession>
<evidence type="ECO:0000256" key="5">
    <source>
        <dbReference type="ARBA" id="ARBA00018429"/>
    </source>
</evidence>
<keyword evidence="13" id="KW-0326">Glycosidase</keyword>
<dbReference type="CDD" id="cd10027">
    <property type="entry name" value="UDG-F1-like"/>
    <property type="match status" value="1"/>
</dbReference>
<dbReference type="NCBIfam" id="NF003591">
    <property type="entry name" value="PRK05254.1-4"/>
    <property type="match status" value="1"/>
</dbReference>
<keyword evidence="6 9" id="KW-0227">DNA damage</keyword>
<dbReference type="SMART" id="SM00987">
    <property type="entry name" value="UreE_C"/>
    <property type="match status" value="1"/>
</dbReference>
<dbReference type="AlphaFoldDB" id="A0A8H2MGT1"/>
<evidence type="ECO:0000256" key="2">
    <source>
        <dbReference type="ARBA" id="ARBA00002631"/>
    </source>
</evidence>
<dbReference type="RefSeq" id="WP_034438089.1">
    <property type="nucleotide sequence ID" value="NZ_CAACYI010000001.1"/>
</dbReference>
<keyword evidence="8 9" id="KW-0234">DNA repair</keyword>
<feature type="domain" description="Uracil-DNA glycosylase-like" evidence="12">
    <location>
        <begin position="50"/>
        <end position="210"/>
    </location>
</feature>
<evidence type="ECO:0000256" key="9">
    <source>
        <dbReference type="HAMAP-Rule" id="MF_00148"/>
    </source>
</evidence>
<keyword evidence="9" id="KW-0963">Cytoplasm</keyword>
<comment type="function">
    <text evidence="2 9 11">Excises uracil residues from the DNA which can arise as a result of misincorporation of dUMP residues by DNA polymerase or due to deamination of cytosine.</text>
</comment>
<dbReference type="NCBIfam" id="TIGR00628">
    <property type="entry name" value="ung"/>
    <property type="match status" value="1"/>
</dbReference>
<name>A0A8H2MGT1_9FIRM</name>
<dbReference type="GO" id="GO:0004844">
    <property type="term" value="F:uracil DNA N-glycosylase activity"/>
    <property type="evidence" value="ECO:0007669"/>
    <property type="project" value="UniProtKB-UniRule"/>
</dbReference>
<dbReference type="GO" id="GO:0005737">
    <property type="term" value="C:cytoplasm"/>
    <property type="evidence" value="ECO:0007669"/>
    <property type="project" value="UniProtKB-SubCell"/>
</dbReference>
<evidence type="ECO:0000256" key="7">
    <source>
        <dbReference type="ARBA" id="ARBA00022801"/>
    </source>
</evidence>
<dbReference type="HAMAP" id="MF_00148">
    <property type="entry name" value="UDG"/>
    <property type="match status" value="1"/>
</dbReference>
<feature type="active site" description="Proton acceptor" evidence="9 10">
    <location>
        <position position="65"/>
    </location>
</feature>
<dbReference type="Proteomes" id="UP000377798">
    <property type="component" value="Unassembled WGS sequence"/>
</dbReference>
<dbReference type="NCBIfam" id="NF003589">
    <property type="entry name" value="PRK05254.1-2"/>
    <property type="match status" value="1"/>
</dbReference>
<dbReference type="InterPro" id="IPR036895">
    <property type="entry name" value="Uracil-DNA_glycosylase-like_sf"/>
</dbReference>
<gene>
    <name evidence="9 13" type="primary">ung</name>
    <name evidence="13" type="ORF">NCTC13150_01968</name>
</gene>
<reference evidence="13 14" key="1">
    <citation type="submission" date="2019-02" db="EMBL/GenBank/DDBJ databases">
        <authorList>
            <consortium name="Pathogen Informatics"/>
        </authorList>
    </citation>
    <scope>NUCLEOTIDE SEQUENCE [LARGE SCALE GENOMIC DNA]</scope>
    <source>
        <strain evidence="13 14">3012STDY7089603</strain>
    </source>
</reference>
<comment type="caution">
    <text evidence="13">The sequence shown here is derived from an EMBL/GenBank/DDBJ whole genome shotgun (WGS) entry which is preliminary data.</text>
</comment>
<comment type="catalytic activity">
    <reaction evidence="1 9 11">
        <text>Hydrolyzes single-stranded DNA or mismatched double-stranded DNA and polynucleotides, releasing free uracil.</text>
        <dbReference type="EC" id="3.2.2.27"/>
    </reaction>
</comment>
<dbReference type="EMBL" id="CAACYI010000001">
    <property type="protein sequence ID" value="VFB17375.1"/>
    <property type="molecule type" value="Genomic_DNA"/>
</dbReference>
<evidence type="ECO:0000256" key="10">
    <source>
        <dbReference type="PROSITE-ProRule" id="PRU10072"/>
    </source>
</evidence>
<evidence type="ECO:0000256" key="6">
    <source>
        <dbReference type="ARBA" id="ARBA00022763"/>
    </source>
</evidence>
<dbReference type="PANTHER" id="PTHR11264:SF0">
    <property type="entry name" value="URACIL-DNA GLYCOSYLASE"/>
    <property type="match status" value="1"/>
</dbReference>
<dbReference type="InterPro" id="IPR002043">
    <property type="entry name" value="UDG_fam1"/>
</dbReference>
<proteinExistence type="inferred from homology"/>
<dbReference type="GO" id="GO:0097510">
    <property type="term" value="P:base-excision repair, AP site formation via deaminated base removal"/>
    <property type="evidence" value="ECO:0007669"/>
    <property type="project" value="TreeGrafter"/>
</dbReference>
<comment type="subcellular location">
    <subcellularLocation>
        <location evidence="9">Cytoplasm</location>
    </subcellularLocation>
</comment>
<keyword evidence="14" id="KW-1185">Reference proteome</keyword>
<evidence type="ECO:0000256" key="8">
    <source>
        <dbReference type="ARBA" id="ARBA00023204"/>
    </source>
</evidence>
<dbReference type="PROSITE" id="PS00130">
    <property type="entry name" value="U_DNA_GLYCOSYLASE"/>
    <property type="match status" value="1"/>
</dbReference>
<sequence length="224" mass="25634">MKEIFHNDWQDLLAPEMDKPYYQELRRLLWEEYQNYPIYPPMEDIFNALQTTSYQDVKVVILGQDPYHGKGQAHGMAFSVQRGVPIPPSLQNIYKELESDLGIPVAHTGYLMSWAQQGVLLLNTTLTVRQGSPTSHKDIGWEIFTDAILSLLNKKDQALVYILWGAHARSKKKLLNNPKHLILEAPHPSPLSAYRGFFGSKPFSKSNEFLEANQLSPIDWAIKE</sequence>
<evidence type="ECO:0000256" key="11">
    <source>
        <dbReference type="RuleBase" id="RU003780"/>
    </source>
</evidence>
<evidence type="ECO:0000256" key="4">
    <source>
        <dbReference type="ARBA" id="ARBA00012030"/>
    </source>
</evidence>
<dbReference type="SUPFAM" id="SSF52141">
    <property type="entry name" value="Uracil-DNA glycosylase-like"/>
    <property type="match status" value="1"/>
</dbReference>
<protein>
    <recommendedName>
        <fullName evidence="5 9">Uracil-DNA glycosylase</fullName>
        <shortName evidence="9">UDG</shortName>
        <ecNumber evidence="4 9">3.2.2.27</ecNumber>
    </recommendedName>
</protein>
<dbReference type="InterPro" id="IPR018085">
    <property type="entry name" value="Ura-DNA_Glyclase_AS"/>
</dbReference>
<comment type="similarity">
    <text evidence="3 9 11">Belongs to the uracil-DNA glycosylase (UDG) superfamily. UNG family.</text>
</comment>
<dbReference type="InterPro" id="IPR005122">
    <property type="entry name" value="Uracil-DNA_glycosylase-like"/>
</dbReference>
<dbReference type="SMART" id="SM00986">
    <property type="entry name" value="UDG"/>
    <property type="match status" value="1"/>
</dbReference>
<keyword evidence="7 9" id="KW-0378">Hydrolase</keyword>
<evidence type="ECO:0000259" key="12">
    <source>
        <dbReference type="SMART" id="SM00986"/>
    </source>
</evidence>
<evidence type="ECO:0000313" key="14">
    <source>
        <dbReference type="Proteomes" id="UP000377798"/>
    </source>
</evidence>
<dbReference type="EC" id="3.2.2.27" evidence="4 9"/>
<dbReference type="PANTHER" id="PTHR11264">
    <property type="entry name" value="URACIL-DNA GLYCOSYLASE"/>
    <property type="match status" value="1"/>
</dbReference>
<evidence type="ECO:0000256" key="1">
    <source>
        <dbReference type="ARBA" id="ARBA00001400"/>
    </source>
</evidence>
<dbReference type="Gene3D" id="3.40.470.10">
    <property type="entry name" value="Uracil-DNA glycosylase-like domain"/>
    <property type="match status" value="1"/>
</dbReference>
<organism evidence="13 14">
    <name type="scientific">Urinicoccus massiliensis</name>
    <dbReference type="NCBI Taxonomy" id="1723382"/>
    <lineage>
        <taxon>Bacteria</taxon>
        <taxon>Bacillati</taxon>
        <taxon>Bacillota</taxon>
        <taxon>Tissierellia</taxon>
        <taxon>Tissierellales</taxon>
        <taxon>Peptoniphilaceae</taxon>
        <taxon>Urinicoccus</taxon>
    </lineage>
</organism>
<evidence type="ECO:0000313" key="13">
    <source>
        <dbReference type="EMBL" id="VFB17375.1"/>
    </source>
</evidence>
<dbReference type="Pfam" id="PF03167">
    <property type="entry name" value="UDG"/>
    <property type="match status" value="1"/>
</dbReference>